<dbReference type="CDD" id="cd00454">
    <property type="entry name" value="TrHb1_N"/>
    <property type="match status" value="1"/>
</dbReference>
<proteinExistence type="predicted"/>
<name>A0ABX2FQS7_9BACT</name>
<keyword evidence="7" id="KW-1185">Reference proteome</keyword>
<evidence type="ECO:0000256" key="3">
    <source>
        <dbReference type="ARBA" id="ARBA00022723"/>
    </source>
</evidence>
<organism evidence="6 7">
    <name type="scientific">Hymenobacter caeli</name>
    <dbReference type="NCBI Taxonomy" id="2735894"/>
    <lineage>
        <taxon>Bacteria</taxon>
        <taxon>Pseudomonadati</taxon>
        <taxon>Bacteroidota</taxon>
        <taxon>Cytophagia</taxon>
        <taxon>Cytophagales</taxon>
        <taxon>Hymenobacteraceae</taxon>
        <taxon>Hymenobacter</taxon>
    </lineage>
</organism>
<dbReference type="RefSeq" id="WP_173810258.1">
    <property type="nucleotide sequence ID" value="NZ_JABSNP010000010.1"/>
</dbReference>
<sequence>MKIFLPVRKSLLAGALLLAATACSKSSDPAPAPAPAPATLYSRLGNVDGVSKVVDSFLANVIAESQTSNSSLKRTFNPLLTSGNAQRVTLLRDNLIDQIGQATGGPLVYKGLTMTAAHKGMAITTQEFGVFGVAFTKALTDNGVKDPEKTELLTIITSLQSQVVGQ</sequence>
<evidence type="ECO:0000313" key="6">
    <source>
        <dbReference type="EMBL" id="NRT19528.1"/>
    </source>
</evidence>
<dbReference type="SUPFAM" id="SSF46458">
    <property type="entry name" value="Globin-like"/>
    <property type="match status" value="1"/>
</dbReference>
<dbReference type="InterPro" id="IPR012292">
    <property type="entry name" value="Globin/Proto"/>
</dbReference>
<evidence type="ECO:0000313" key="7">
    <source>
        <dbReference type="Proteomes" id="UP000779507"/>
    </source>
</evidence>
<evidence type="ECO:0000256" key="2">
    <source>
        <dbReference type="ARBA" id="ARBA00022617"/>
    </source>
</evidence>
<dbReference type="PROSITE" id="PS51257">
    <property type="entry name" value="PROKAR_LIPOPROTEIN"/>
    <property type="match status" value="1"/>
</dbReference>
<keyword evidence="2" id="KW-0349">Heme</keyword>
<reference evidence="6 7" key="1">
    <citation type="submission" date="2020-05" db="EMBL/GenBank/DDBJ databases">
        <title>Genomic Encyclopedia of Type Strains, Phase IV (KMG-V): Genome sequencing to study the core and pangenomes of soil and plant-associated prokaryotes.</title>
        <authorList>
            <person name="Whitman W."/>
        </authorList>
    </citation>
    <scope>NUCLEOTIDE SEQUENCE [LARGE SCALE GENOMIC DNA]</scope>
    <source>
        <strain evidence="6 7">9A</strain>
    </source>
</reference>
<feature type="signal peptide" evidence="5">
    <location>
        <begin position="1"/>
        <end position="24"/>
    </location>
</feature>
<dbReference type="Pfam" id="PF01152">
    <property type="entry name" value="Bac_globin"/>
    <property type="match status" value="1"/>
</dbReference>
<evidence type="ECO:0000256" key="1">
    <source>
        <dbReference type="ARBA" id="ARBA00022448"/>
    </source>
</evidence>
<keyword evidence="4" id="KW-0408">Iron</keyword>
<accession>A0ABX2FQS7</accession>
<evidence type="ECO:0000256" key="4">
    <source>
        <dbReference type="ARBA" id="ARBA00023004"/>
    </source>
</evidence>
<dbReference type="InterPro" id="IPR001486">
    <property type="entry name" value="Hemoglobin_trunc"/>
</dbReference>
<keyword evidence="3" id="KW-0479">Metal-binding</keyword>
<keyword evidence="5" id="KW-0732">Signal</keyword>
<protein>
    <submittedName>
        <fullName evidence="6">Hemoglobin</fullName>
    </submittedName>
</protein>
<dbReference type="Gene3D" id="1.10.490.10">
    <property type="entry name" value="Globins"/>
    <property type="match status" value="1"/>
</dbReference>
<feature type="chain" id="PRO_5047386819" evidence="5">
    <location>
        <begin position="25"/>
        <end position="166"/>
    </location>
</feature>
<dbReference type="InterPro" id="IPR009050">
    <property type="entry name" value="Globin-like_sf"/>
</dbReference>
<evidence type="ECO:0000256" key="5">
    <source>
        <dbReference type="SAM" id="SignalP"/>
    </source>
</evidence>
<comment type="caution">
    <text evidence="6">The sequence shown here is derived from an EMBL/GenBank/DDBJ whole genome shotgun (WGS) entry which is preliminary data.</text>
</comment>
<dbReference type="EMBL" id="JABSNP010000010">
    <property type="protein sequence ID" value="NRT19528.1"/>
    <property type="molecule type" value="Genomic_DNA"/>
</dbReference>
<keyword evidence="1" id="KW-0813">Transport</keyword>
<gene>
    <name evidence="6" type="ORF">HNP98_002360</name>
</gene>
<dbReference type="Proteomes" id="UP000779507">
    <property type="component" value="Unassembled WGS sequence"/>
</dbReference>